<evidence type="ECO:0000313" key="4">
    <source>
        <dbReference type="Proteomes" id="UP000320672"/>
    </source>
</evidence>
<proteinExistence type="predicted"/>
<accession>A0A517MH02</accession>
<keyword evidence="4" id="KW-1185">Reference proteome</keyword>
<protein>
    <submittedName>
        <fullName evidence="3">Trehalose utilization</fullName>
    </submittedName>
</protein>
<dbReference type="PANTHER" id="PTHR40469">
    <property type="entry name" value="SECRETED GLYCOSYL HYDROLASE"/>
    <property type="match status" value="1"/>
</dbReference>
<gene>
    <name evidence="3" type="ORF">FF011L_29400</name>
</gene>
<feature type="signal peptide" evidence="1">
    <location>
        <begin position="1"/>
        <end position="22"/>
    </location>
</feature>
<dbReference type="RefSeq" id="WP_145352187.1">
    <property type="nucleotide sequence ID" value="NZ_CP036262.1"/>
</dbReference>
<dbReference type="Gene3D" id="3.40.50.880">
    <property type="match status" value="1"/>
</dbReference>
<sequence length="298" mass="33071" precursor="true">MTFSFSRHVVPLVIITSSLLFASQKLTAEEPAAKGAPLKVLLVAGGCCHDYSAQAKLLKEGIEKRIRAEVTVELSESKTTDTTFPIYDSADWAKGYDVVIHDECSANVTERPYVDRILAAHRQGTPAVNLHCAMHSYRWGDYRSPVDPTAENGGWYQMLGVQSTGHGPKHPIALLSTNTSHPVMKGFEDWTTINEELYNNIRVYSGTDALIRGNQAVPPNKKALEKNPNAEPKEATAVVAWTNLYGPEKTRIFSTSLGHENMTVADDRYMDLVVRGILWTTNHLDKSGDPTVEYRLQQ</sequence>
<keyword evidence="1" id="KW-0732">Signal</keyword>
<reference evidence="3 4" key="1">
    <citation type="submission" date="2019-02" db="EMBL/GenBank/DDBJ databases">
        <title>Deep-cultivation of Planctomycetes and their phenomic and genomic characterization uncovers novel biology.</title>
        <authorList>
            <person name="Wiegand S."/>
            <person name="Jogler M."/>
            <person name="Boedeker C."/>
            <person name="Pinto D."/>
            <person name="Vollmers J."/>
            <person name="Rivas-Marin E."/>
            <person name="Kohn T."/>
            <person name="Peeters S.H."/>
            <person name="Heuer A."/>
            <person name="Rast P."/>
            <person name="Oberbeckmann S."/>
            <person name="Bunk B."/>
            <person name="Jeske O."/>
            <person name="Meyerdierks A."/>
            <person name="Storesund J.E."/>
            <person name="Kallscheuer N."/>
            <person name="Luecker S."/>
            <person name="Lage O.M."/>
            <person name="Pohl T."/>
            <person name="Merkel B.J."/>
            <person name="Hornburger P."/>
            <person name="Mueller R.-W."/>
            <person name="Bruemmer F."/>
            <person name="Labrenz M."/>
            <person name="Spormann A.M."/>
            <person name="Op den Camp H."/>
            <person name="Overmann J."/>
            <person name="Amann R."/>
            <person name="Jetten M.S.M."/>
            <person name="Mascher T."/>
            <person name="Medema M.H."/>
            <person name="Devos D.P."/>
            <person name="Kaster A.-K."/>
            <person name="Ovreas L."/>
            <person name="Rohde M."/>
            <person name="Galperin M.Y."/>
            <person name="Jogler C."/>
        </authorList>
    </citation>
    <scope>NUCLEOTIDE SEQUENCE [LARGE SCALE GENOMIC DNA]</scope>
    <source>
        <strain evidence="3 4">FF011L</strain>
    </source>
</reference>
<organism evidence="3 4">
    <name type="scientific">Roseimaritima multifibrata</name>
    <dbReference type="NCBI Taxonomy" id="1930274"/>
    <lineage>
        <taxon>Bacteria</taxon>
        <taxon>Pseudomonadati</taxon>
        <taxon>Planctomycetota</taxon>
        <taxon>Planctomycetia</taxon>
        <taxon>Pirellulales</taxon>
        <taxon>Pirellulaceae</taxon>
        <taxon>Roseimaritima</taxon>
    </lineage>
</organism>
<name>A0A517MH02_9BACT</name>
<dbReference type="OrthoDB" id="7171409at2"/>
<dbReference type="KEGG" id="rml:FF011L_29400"/>
<dbReference type="InterPro" id="IPR029010">
    <property type="entry name" value="ThuA-like"/>
</dbReference>
<dbReference type="InterPro" id="IPR029062">
    <property type="entry name" value="Class_I_gatase-like"/>
</dbReference>
<dbReference type="PANTHER" id="PTHR40469:SF2">
    <property type="entry name" value="GALACTOSE-BINDING DOMAIN-LIKE SUPERFAMILY PROTEIN"/>
    <property type="match status" value="1"/>
</dbReference>
<dbReference type="AlphaFoldDB" id="A0A517MH02"/>
<dbReference type="Pfam" id="PF06283">
    <property type="entry name" value="ThuA"/>
    <property type="match status" value="1"/>
</dbReference>
<dbReference type="EMBL" id="CP036262">
    <property type="protein sequence ID" value="QDS94162.1"/>
    <property type="molecule type" value="Genomic_DNA"/>
</dbReference>
<evidence type="ECO:0000256" key="1">
    <source>
        <dbReference type="SAM" id="SignalP"/>
    </source>
</evidence>
<evidence type="ECO:0000259" key="2">
    <source>
        <dbReference type="Pfam" id="PF06283"/>
    </source>
</evidence>
<dbReference type="SUPFAM" id="SSF52317">
    <property type="entry name" value="Class I glutamine amidotransferase-like"/>
    <property type="match status" value="1"/>
</dbReference>
<feature type="domain" description="ThuA-like" evidence="2">
    <location>
        <begin position="39"/>
        <end position="280"/>
    </location>
</feature>
<feature type="chain" id="PRO_5022055534" evidence="1">
    <location>
        <begin position="23"/>
        <end position="298"/>
    </location>
</feature>
<dbReference type="Proteomes" id="UP000320672">
    <property type="component" value="Chromosome"/>
</dbReference>
<evidence type="ECO:0000313" key="3">
    <source>
        <dbReference type="EMBL" id="QDS94162.1"/>
    </source>
</evidence>